<keyword evidence="3" id="KW-0597">Phosphoprotein</keyword>
<evidence type="ECO:0000259" key="8">
    <source>
        <dbReference type="Pfam" id="PF00408"/>
    </source>
</evidence>
<comment type="caution">
    <text evidence="12">The sequence shown here is derived from an EMBL/GenBank/DDBJ whole genome shotgun (WGS) entry which is preliminary data.</text>
</comment>
<dbReference type="Pfam" id="PF00408">
    <property type="entry name" value="PGM_PMM_IV"/>
    <property type="match status" value="1"/>
</dbReference>
<dbReference type="GO" id="GO:0000287">
    <property type="term" value="F:magnesium ion binding"/>
    <property type="evidence" value="ECO:0007669"/>
    <property type="project" value="InterPro"/>
</dbReference>
<keyword evidence="6" id="KW-0413">Isomerase</keyword>
<comment type="cofactor">
    <cofactor evidence="1">
        <name>Mg(2+)</name>
        <dbReference type="ChEBI" id="CHEBI:18420"/>
    </cofactor>
</comment>
<evidence type="ECO:0000313" key="13">
    <source>
        <dbReference type="Proteomes" id="UP000179242"/>
    </source>
</evidence>
<dbReference type="InterPro" id="IPR005846">
    <property type="entry name" value="A-D-PHexomutase_a/b/a-III"/>
</dbReference>
<dbReference type="Gene3D" id="3.30.310.50">
    <property type="entry name" value="Alpha-D-phosphohexomutase, C-terminal domain"/>
    <property type="match status" value="1"/>
</dbReference>
<feature type="domain" description="Alpha-D-phosphohexomutase C-terminal" evidence="8">
    <location>
        <begin position="401"/>
        <end position="473"/>
    </location>
</feature>
<evidence type="ECO:0000256" key="2">
    <source>
        <dbReference type="ARBA" id="ARBA00010231"/>
    </source>
</evidence>
<evidence type="ECO:0000259" key="10">
    <source>
        <dbReference type="Pfam" id="PF02879"/>
    </source>
</evidence>
<evidence type="ECO:0008006" key="14">
    <source>
        <dbReference type="Google" id="ProtNLM"/>
    </source>
</evidence>
<dbReference type="Proteomes" id="UP000179242">
    <property type="component" value="Unassembled WGS sequence"/>
</dbReference>
<evidence type="ECO:0000256" key="3">
    <source>
        <dbReference type="ARBA" id="ARBA00022553"/>
    </source>
</evidence>
<dbReference type="SUPFAM" id="SSF55957">
    <property type="entry name" value="Phosphoglucomutase, C-terminal domain"/>
    <property type="match status" value="1"/>
</dbReference>
<dbReference type="SUPFAM" id="SSF53738">
    <property type="entry name" value="Phosphoglucomutase, first 3 domains"/>
    <property type="match status" value="2"/>
</dbReference>
<dbReference type="InterPro" id="IPR005844">
    <property type="entry name" value="A-D-PHexomutase_a/b/a-I"/>
</dbReference>
<reference evidence="12 13" key="1">
    <citation type="journal article" date="2016" name="Nat. Commun.">
        <title>Thousands of microbial genomes shed light on interconnected biogeochemical processes in an aquifer system.</title>
        <authorList>
            <person name="Anantharaman K."/>
            <person name="Brown C.T."/>
            <person name="Hug L.A."/>
            <person name="Sharon I."/>
            <person name="Castelle C.J."/>
            <person name="Probst A.J."/>
            <person name="Thomas B.C."/>
            <person name="Singh A."/>
            <person name="Wilkins M.J."/>
            <person name="Karaoz U."/>
            <person name="Brodie E.L."/>
            <person name="Williams K.H."/>
            <person name="Hubbard S.S."/>
            <person name="Banfield J.F."/>
        </authorList>
    </citation>
    <scope>NUCLEOTIDE SEQUENCE [LARGE SCALE GENOMIC DNA]</scope>
</reference>
<dbReference type="EMBL" id="MEUJ01000004">
    <property type="protein sequence ID" value="OGC40312.1"/>
    <property type="molecule type" value="Genomic_DNA"/>
</dbReference>
<accession>A0A1F4U5V4</accession>
<dbReference type="GO" id="GO:0005975">
    <property type="term" value="P:carbohydrate metabolic process"/>
    <property type="evidence" value="ECO:0007669"/>
    <property type="project" value="InterPro"/>
</dbReference>
<dbReference type="AlphaFoldDB" id="A0A1F4U5V4"/>
<keyword evidence="4 7" id="KW-0479">Metal-binding</keyword>
<feature type="domain" description="Alpha-D-phosphohexomutase alpha/beta/alpha" evidence="11">
    <location>
        <begin position="277"/>
        <end position="387"/>
    </location>
</feature>
<gene>
    <name evidence="12" type="ORF">A2438_03445</name>
</gene>
<dbReference type="Pfam" id="PF02879">
    <property type="entry name" value="PGM_PMM_II"/>
    <property type="match status" value="1"/>
</dbReference>
<protein>
    <recommendedName>
        <fullName evidence="14">Phosphoglucomutase</fullName>
    </recommendedName>
</protein>
<dbReference type="PANTHER" id="PTHR45745">
    <property type="entry name" value="PHOSPHOMANNOMUTASE 45A"/>
    <property type="match status" value="1"/>
</dbReference>
<evidence type="ECO:0000259" key="9">
    <source>
        <dbReference type="Pfam" id="PF02878"/>
    </source>
</evidence>
<dbReference type="InterPro" id="IPR036900">
    <property type="entry name" value="A-D-PHexomutase_C_sf"/>
</dbReference>
<name>A0A1F4U5V4_UNCSA</name>
<feature type="domain" description="Alpha-D-phosphohexomutase alpha/beta/alpha" evidence="9">
    <location>
        <begin position="4"/>
        <end position="146"/>
    </location>
</feature>
<dbReference type="InterPro" id="IPR005843">
    <property type="entry name" value="A-D-PHexomutase_C"/>
</dbReference>
<evidence type="ECO:0000256" key="1">
    <source>
        <dbReference type="ARBA" id="ARBA00001946"/>
    </source>
</evidence>
<dbReference type="Pfam" id="PF02878">
    <property type="entry name" value="PGM_PMM_I"/>
    <property type="match status" value="1"/>
</dbReference>
<sequence length="477" mass="53435">MEVIKFGTDGWRAIISEEFNFENVRKVAQAIATYLKSKNLNSKQSQNSKSKNQIIIGYDARFLADKFAIEIAKVMKENGISSLITERDTPTPIVAWSVKDKGALGAIMLTASHNPPEYCGIKFIPDYAGPANEEITKQIERNLSEMTNDKIQMTNKSSKSQAQIEHFEPREHYFEYIERFIDVDAIRKAKLKVLYDPMYGSGRGYLDKLLQMYGCKTEEIHNYRDVLFGGQNPEPGDKELTELKRKVVEGKFDLGLANDGDADRFGVVDEQGNFLDANKIIALVFNYLVSKGKKGSVVRSIATTSLIDAIAAEHNIKLHETKVGFKYIAEIMMREKVIIGGEESGGLSIDGHIPEKDGLLADLLVVEMVAKSKKTLSELWKDLIAKYGTYEFKRGKIETTEEKKSALMEGLKKSPPIEIGGMKVAEVKTTDGVKIILEDKSWLLVRPSGTEPIIRVYYESKDPGILNKIAQYVKGLV</sequence>
<comment type="similarity">
    <text evidence="2 7">Belongs to the phosphohexose mutase family.</text>
</comment>
<keyword evidence="5 7" id="KW-0460">Magnesium</keyword>
<evidence type="ECO:0000256" key="5">
    <source>
        <dbReference type="ARBA" id="ARBA00022842"/>
    </source>
</evidence>
<dbReference type="Gene3D" id="3.40.120.10">
    <property type="entry name" value="Alpha-D-Glucose-1,6-Bisphosphate, subunit A, domain 3"/>
    <property type="match status" value="3"/>
</dbReference>
<dbReference type="InterPro" id="IPR016066">
    <property type="entry name" value="A-D-PHexomutase_CS"/>
</dbReference>
<dbReference type="GO" id="GO:0008973">
    <property type="term" value="F:phosphopentomutase activity"/>
    <property type="evidence" value="ECO:0007669"/>
    <property type="project" value="TreeGrafter"/>
</dbReference>
<dbReference type="PANTHER" id="PTHR45745:SF1">
    <property type="entry name" value="PHOSPHOGLUCOMUTASE 2B-RELATED"/>
    <property type="match status" value="1"/>
</dbReference>
<evidence type="ECO:0000256" key="4">
    <source>
        <dbReference type="ARBA" id="ARBA00022723"/>
    </source>
</evidence>
<dbReference type="CDD" id="cd05800">
    <property type="entry name" value="PGM_like2"/>
    <property type="match status" value="1"/>
</dbReference>
<organism evidence="12 13">
    <name type="scientific">candidate division WOR-1 bacterium RIFOXYC2_FULL_46_14</name>
    <dbReference type="NCBI Taxonomy" id="1802587"/>
    <lineage>
        <taxon>Bacteria</taxon>
        <taxon>Bacillati</taxon>
        <taxon>Saganbacteria</taxon>
    </lineage>
</organism>
<dbReference type="PROSITE" id="PS00710">
    <property type="entry name" value="PGM_PMM"/>
    <property type="match status" value="1"/>
</dbReference>
<evidence type="ECO:0000256" key="7">
    <source>
        <dbReference type="RuleBase" id="RU004326"/>
    </source>
</evidence>
<dbReference type="PRINTS" id="PR00509">
    <property type="entry name" value="PGMPMM"/>
</dbReference>
<dbReference type="InterPro" id="IPR016055">
    <property type="entry name" value="A-D-PHexomutase_a/b/a-I/II/III"/>
</dbReference>
<dbReference type="InterPro" id="IPR005841">
    <property type="entry name" value="Alpha-D-phosphohexomutase_SF"/>
</dbReference>
<evidence type="ECO:0000256" key="6">
    <source>
        <dbReference type="ARBA" id="ARBA00023235"/>
    </source>
</evidence>
<evidence type="ECO:0000259" key="11">
    <source>
        <dbReference type="Pfam" id="PF02880"/>
    </source>
</evidence>
<dbReference type="Pfam" id="PF02880">
    <property type="entry name" value="PGM_PMM_III"/>
    <property type="match status" value="1"/>
</dbReference>
<feature type="domain" description="Alpha-D-phosphohexomutase alpha/beta/alpha" evidence="10">
    <location>
        <begin position="172"/>
        <end position="272"/>
    </location>
</feature>
<dbReference type="GO" id="GO:0006166">
    <property type="term" value="P:purine ribonucleoside salvage"/>
    <property type="evidence" value="ECO:0007669"/>
    <property type="project" value="TreeGrafter"/>
</dbReference>
<dbReference type="InterPro" id="IPR005845">
    <property type="entry name" value="A-D-PHexomutase_a/b/a-II"/>
</dbReference>
<proteinExistence type="inferred from homology"/>
<evidence type="ECO:0000313" key="12">
    <source>
        <dbReference type="EMBL" id="OGC40312.1"/>
    </source>
</evidence>